<dbReference type="Proteomes" id="UP000287023">
    <property type="component" value="Unassembled WGS sequence"/>
</dbReference>
<feature type="coiled-coil region" evidence="1">
    <location>
        <begin position="125"/>
        <end position="163"/>
    </location>
</feature>
<accession>A0A3S0Y348</accession>
<organism evidence="2 3">
    <name type="scientific">Vreelandella nanhaiensis</name>
    <dbReference type="NCBI Taxonomy" id="1258546"/>
    <lineage>
        <taxon>Bacteria</taxon>
        <taxon>Pseudomonadati</taxon>
        <taxon>Pseudomonadota</taxon>
        <taxon>Gammaproteobacteria</taxon>
        <taxon>Oceanospirillales</taxon>
        <taxon>Halomonadaceae</taxon>
        <taxon>Vreelandella</taxon>
    </lineage>
</organism>
<proteinExistence type="predicted"/>
<evidence type="ECO:0000313" key="3">
    <source>
        <dbReference type="Proteomes" id="UP000287023"/>
    </source>
</evidence>
<dbReference type="EMBL" id="RZHF01000015">
    <property type="protein sequence ID" value="RUR31170.1"/>
    <property type="molecule type" value="Genomic_DNA"/>
</dbReference>
<sequence length="250" mass="28481">MFTNPYAWIDPNDPDQLRWIAEYLCRKHPVFQQVFMGGGSAHHEPASHLINAIETNMNDPWFREHYGKLRNAWRQKKVRQQRDKKSATFMLPVATLTKLEKLANQRHQTKVKVLSTVIADAWHDHQRATANAQKAKAAYQQQLKNQRANYEEREQAYQRVIETLLTAVAEHIDQRCSLEAKVGGSDSLPLEAGDIATYEALMEPHLAALESHLTNLTLVRFKGESLSKQLANLVQARKQVAEALTIPGEP</sequence>
<name>A0A3S0Y348_9GAMM</name>
<comment type="caution">
    <text evidence="2">The sequence shown here is derived from an EMBL/GenBank/DDBJ whole genome shotgun (WGS) entry which is preliminary data.</text>
</comment>
<dbReference type="OrthoDB" id="6159550at2"/>
<keyword evidence="1" id="KW-0175">Coiled coil</keyword>
<evidence type="ECO:0000256" key="1">
    <source>
        <dbReference type="SAM" id="Coils"/>
    </source>
</evidence>
<protein>
    <submittedName>
        <fullName evidence="2">Uncharacterized protein</fullName>
    </submittedName>
</protein>
<dbReference type="AlphaFoldDB" id="A0A3S0Y348"/>
<evidence type="ECO:0000313" key="2">
    <source>
        <dbReference type="EMBL" id="RUR31170.1"/>
    </source>
</evidence>
<keyword evidence="3" id="KW-1185">Reference proteome</keyword>
<gene>
    <name evidence="2" type="ORF">ELY38_10945</name>
</gene>
<reference evidence="2 3" key="1">
    <citation type="submission" date="2018-12" db="EMBL/GenBank/DDBJ databases">
        <title>three novel Halomonas strain isolated from plants.</title>
        <authorList>
            <person name="Sun C."/>
        </authorList>
    </citation>
    <scope>NUCLEOTIDE SEQUENCE [LARGE SCALE GENOMIC DNA]</scope>
    <source>
        <strain evidence="2 3">JCM 18142</strain>
    </source>
</reference>
<dbReference type="RefSeq" id="WP_127062185.1">
    <property type="nucleotide sequence ID" value="NZ_RZHF01000015.1"/>
</dbReference>